<evidence type="ECO:0000313" key="8">
    <source>
        <dbReference type="Proteomes" id="UP001465755"/>
    </source>
</evidence>
<comment type="subcellular location">
    <subcellularLocation>
        <location evidence="1">Nucleus membrane</location>
        <topology evidence="1">Peripheral membrane protein</topology>
        <orientation evidence="1">Nucleoplasmic side</orientation>
    </subcellularLocation>
</comment>
<keyword evidence="8" id="KW-1185">Reference proteome</keyword>
<dbReference type="SMART" id="SM00913">
    <property type="entry name" value="IBN_N"/>
    <property type="match status" value="1"/>
</dbReference>
<keyword evidence="4" id="KW-0653">Protein transport</keyword>
<evidence type="ECO:0000256" key="2">
    <source>
        <dbReference type="ARBA" id="ARBA00009466"/>
    </source>
</evidence>
<dbReference type="PROSITE" id="PS50166">
    <property type="entry name" value="IMPORTIN_B_NT"/>
    <property type="match status" value="1"/>
</dbReference>
<dbReference type="Pfam" id="PF03810">
    <property type="entry name" value="IBN_N"/>
    <property type="match status" value="1"/>
</dbReference>
<dbReference type="GO" id="GO:0006611">
    <property type="term" value="P:protein export from nucleus"/>
    <property type="evidence" value="ECO:0007669"/>
    <property type="project" value="InterPro"/>
</dbReference>
<dbReference type="GO" id="GO:0000055">
    <property type="term" value="P:ribosomal large subunit export from nucleus"/>
    <property type="evidence" value="ECO:0007669"/>
    <property type="project" value="TreeGrafter"/>
</dbReference>
<evidence type="ECO:0000256" key="4">
    <source>
        <dbReference type="ARBA" id="ARBA00022927"/>
    </source>
</evidence>
<keyword evidence="5" id="KW-0539">Nucleus</keyword>
<evidence type="ECO:0000256" key="5">
    <source>
        <dbReference type="ARBA" id="ARBA00023242"/>
    </source>
</evidence>
<dbReference type="Proteomes" id="UP001465755">
    <property type="component" value="Unassembled WGS sequence"/>
</dbReference>
<dbReference type="InterPro" id="IPR016024">
    <property type="entry name" value="ARM-type_fold"/>
</dbReference>
<dbReference type="AlphaFoldDB" id="A0AAW1NX54"/>
<dbReference type="GO" id="GO:0005737">
    <property type="term" value="C:cytoplasm"/>
    <property type="evidence" value="ECO:0007669"/>
    <property type="project" value="TreeGrafter"/>
</dbReference>
<accession>A0AAW1NX54</accession>
<dbReference type="Pfam" id="PF08389">
    <property type="entry name" value="Xpo1"/>
    <property type="match status" value="1"/>
</dbReference>
<dbReference type="GO" id="GO:0005049">
    <property type="term" value="F:nuclear export signal receptor activity"/>
    <property type="evidence" value="ECO:0007669"/>
    <property type="project" value="InterPro"/>
</dbReference>
<dbReference type="GO" id="GO:0031965">
    <property type="term" value="C:nuclear membrane"/>
    <property type="evidence" value="ECO:0007669"/>
    <property type="project" value="UniProtKB-SubCell"/>
</dbReference>
<dbReference type="GO" id="GO:0000056">
    <property type="term" value="P:ribosomal small subunit export from nucleus"/>
    <property type="evidence" value="ECO:0007669"/>
    <property type="project" value="TreeGrafter"/>
</dbReference>
<name>A0AAW1NX54_9CHLO</name>
<sequence>MGTAVESKTLLDMSKPIDVPLLDNTVQAFYGAGSAEERTAAERVLSELQKNPEAWTRVDAILEKSHSQQAKFFALSILEEVIKYRWGALPDEQREGIKNYISNLIIKLSTDESVFRNQKTFLNKLNIILVQVLKQEWPNKWPSFIPDLVGASKTSETLCENSMIILKLLSEEVFDFSAGHLTQAKTSELKQSLNKEFRLIHELCLFVLNASQKADLVRATLATLAAYLTWVPLGYVLESNIVELLLKLFPPAPTRNLALQCLTEVAGLTVAAEYNPHFQRLFTIFMSQLQGVLAPAVNIPLAYENGSDEEQAFIQNLALFFTAFFRAHMTSLEQGDQDRAALLAGLEYLLNISFVGDDEVLKICLDFWSFFVLNVFDSVSPNTAPGTSPRPPGGMPALSQPFLFGSGMAAAQQGRRALYSAVLSRLRLLMISRMAKPEEVIVVEDENGQIVRETMKDTDVLARYKTMHEILVYLSHLDHDDTENQMLEKLRLQLNGKEWSWGALNTLSWAIGSISGSMVEEQENRFLVTVIRDLLNLCEVTRGKDNKAVIASDIMYVVGQYPRFLRNHWKFLKTVVNKLFEFMHETHPGVQDMACETFLKITHKCKKKFVSKQVGEQDPFIVELLNNLTLTIQDLEVHQIHIFYETVGLMISADTDGHRDQYLERLMAPPNSTWRELLGQAATSPEVLQQPDAVRNMQNILATNVSVCSSLGHPFLHQLQHIYMDMLQLYGLYSQAISDSIANGGPHAAKSSGVKLMRTVKKQALRLIESFVAKCEDPDLVAQKFVPAMMDPILGDYARNVPDARDAEVLSLFAAIINELSSKMEAEVPRIFEAVFECTLQMITRNFEDYPEHRLHFFSLLRAITNNCFSTLFAMSPDQLRLVINSIIWAFRHTERNIADTGLNLLLEMLVMFERSKYATQFHQTYYMTLIQEIFAVMTDTMHKPGFKLQARILHHLFGLVSSEAIQAPLWDVQNTPGGMGAYPNNHAYVQTELAKLLQTSFPNLRPQQIEVSVRGMIELRDATAFKNHLRDLLVQTKAFASEADADLFASDAARTAEQARLAAIPGMVQPARGGEEVMGE</sequence>
<dbReference type="SMART" id="SM01102">
    <property type="entry name" value="CRM1_C"/>
    <property type="match status" value="1"/>
</dbReference>
<dbReference type="PANTHER" id="PTHR11223:SF2">
    <property type="entry name" value="EXPORTIN-1"/>
    <property type="match status" value="1"/>
</dbReference>
<dbReference type="Pfam" id="PF18784">
    <property type="entry name" value="CRM1_repeat_2"/>
    <property type="match status" value="1"/>
</dbReference>
<dbReference type="FunFam" id="1.25.10.10:FF:000022">
    <property type="entry name" value="protein EXPORTIN 1A"/>
    <property type="match status" value="1"/>
</dbReference>
<dbReference type="Pfam" id="PF18787">
    <property type="entry name" value="CRM1_repeat_3"/>
    <property type="match status" value="1"/>
</dbReference>
<dbReference type="InterPro" id="IPR013598">
    <property type="entry name" value="Exportin-1/Importin-b-like"/>
</dbReference>
<dbReference type="InterPro" id="IPR045065">
    <property type="entry name" value="XPO1/5"/>
</dbReference>
<reference evidence="7 8" key="1">
    <citation type="journal article" date="2024" name="Nat. Commun.">
        <title>Phylogenomics reveals the evolutionary origins of lichenization in chlorophyte algae.</title>
        <authorList>
            <person name="Puginier C."/>
            <person name="Libourel C."/>
            <person name="Otte J."/>
            <person name="Skaloud P."/>
            <person name="Haon M."/>
            <person name="Grisel S."/>
            <person name="Petersen M."/>
            <person name="Berrin J.G."/>
            <person name="Delaux P.M."/>
            <person name="Dal Grande F."/>
            <person name="Keller J."/>
        </authorList>
    </citation>
    <scope>NUCLEOTIDE SEQUENCE [LARGE SCALE GENOMIC DNA]</scope>
    <source>
        <strain evidence="7 8">SAG 2036</strain>
    </source>
</reference>
<protein>
    <recommendedName>
        <fullName evidence="6">Importin N-terminal domain-containing protein</fullName>
    </recommendedName>
</protein>
<dbReference type="InterPro" id="IPR041235">
    <property type="entry name" value="Exp1_repeat_2"/>
</dbReference>
<dbReference type="InterPro" id="IPR040485">
    <property type="entry name" value="XPO1_repeat_3"/>
</dbReference>
<dbReference type="PANTHER" id="PTHR11223">
    <property type="entry name" value="EXPORTIN 1/5"/>
    <property type="match status" value="1"/>
</dbReference>
<dbReference type="Gene3D" id="1.25.10.10">
    <property type="entry name" value="Leucine-rich Repeat Variant"/>
    <property type="match status" value="1"/>
</dbReference>
<dbReference type="InterPro" id="IPR041123">
    <property type="entry name" value="CRM1_repeat"/>
</dbReference>
<feature type="domain" description="Importin N-terminal" evidence="6">
    <location>
        <begin position="41"/>
        <end position="107"/>
    </location>
</feature>
<gene>
    <name evidence="7" type="ORF">WJX73_000475</name>
</gene>
<dbReference type="InterPro" id="IPR014877">
    <property type="entry name" value="XPO1_C_dom"/>
</dbReference>
<comment type="caution">
    <text evidence="7">The sequence shown here is derived from an EMBL/GenBank/DDBJ whole genome shotgun (WGS) entry which is preliminary data.</text>
</comment>
<evidence type="ECO:0000313" key="7">
    <source>
        <dbReference type="EMBL" id="KAK9798116.1"/>
    </source>
</evidence>
<dbReference type="InterPro" id="IPR001494">
    <property type="entry name" value="Importin-beta_N"/>
</dbReference>
<dbReference type="GO" id="GO:0031267">
    <property type="term" value="F:small GTPase binding"/>
    <property type="evidence" value="ECO:0007669"/>
    <property type="project" value="InterPro"/>
</dbReference>
<dbReference type="Pfam" id="PF08767">
    <property type="entry name" value="CRM1_C"/>
    <property type="match status" value="1"/>
</dbReference>
<evidence type="ECO:0000256" key="1">
    <source>
        <dbReference type="ARBA" id="ARBA00004620"/>
    </source>
</evidence>
<dbReference type="EMBL" id="JALJOQ010000102">
    <property type="protein sequence ID" value="KAK9798116.1"/>
    <property type="molecule type" value="Genomic_DNA"/>
</dbReference>
<keyword evidence="3" id="KW-0813">Transport</keyword>
<evidence type="ECO:0000259" key="6">
    <source>
        <dbReference type="PROSITE" id="PS50166"/>
    </source>
</evidence>
<dbReference type="InterPro" id="IPR011989">
    <property type="entry name" value="ARM-like"/>
</dbReference>
<dbReference type="Pfam" id="PF18777">
    <property type="entry name" value="CRM1_repeat"/>
    <property type="match status" value="1"/>
</dbReference>
<dbReference type="SUPFAM" id="SSF48371">
    <property type="entry name" value="ARM repeat"/>
    <property type="match status" value="1"/>
</dbReference>
<proteinExistence type="inferred from homology"/>
<comment type="similarity">
    <text evidence="2">Belongs to the exportin family.</text>
</comment>
<organism evidence="7 8">
    <name type="scientific">Symbiochloris irregularis</name>
    <dbReference type="NCBI Taxonomy" id="706552"/>
    <lineage>
        <taxon>Eukaryota</taxon>
        <taxon>Viridiplantae</taxon>
        <taxon>Chlorophyta</taxon>
        <taxon>core chlorophytes</taxon>
        <taxon>Trebouxiophyceae</taxon>
        <taxon>Trebouxiales</taxon>
        <taxon>Trebouxiaceae</taxon>
        <taxon>Symbiochloris</taxon>
    </lineage>
</organism>
<evidence type="ECO:0000256" key="3">
    <source>
        <dbReference type="ARBA" id="ARBA00022448"/>
    </source>
</evidence>